<dbReference type="Pfam" id="PF01052">
    <property type="entry name" value="FliMN_C"/>
    <property type="match status" value="1"/>
</dbReference>
<dbReference type="Gene3D" id="2.30.330.10">
    <property type="entry name" value="SpoA-like"/>
    <property type="match status" value="1"/>
</dbReference>
<proteinExistence type="inferred from homology"/>
<keyword evidence="11" id="KW-1185">Reference proteome</keyword>
<keyword evidence="4" id="KW-1003">Cell membrane</keyword>
<dbReference type="EMBL" id="FNYY01000014">
    <property type="protein sequence ID" value="SEJ93460.1"/>
    <property type="molecule type" value="Genomic_DNA"/>
</dbReference>
<dbReference type="GO" id="GO:0009425">
    <property type="term" value="C:bacterial-type flagellum basal body"/>
    <property type="evidence" value="ECO:0007669"/>
    <property type="project" value="InterPro"/>
</dbReference>
<protein>
    <recommendedName>
        <fullName evidence="3">Flagellar motor switch protein FliN</fullName>
    </recommendedName>
</protein>
<reference evidence="10 11" key="1">
    <citation type="submission" date="2016-10" db="EMBL/GenBank/DDBJ databases">
        <authorList>
            <person name="Varghese N."/>
            <person name="Submissions S."/>
        </authorList>
    </citation>
    <scope>NUCLEOTIDE SEQUENCE [LARGE SCALE GENOMIC DNA]</scope>
    <source>
        <strain evidence="10 11">FF3</strain>
    </source>
</reference>
<dbReference type="InterPro" id="IPR051469">
    <property type="entry name" value="FliN/MopA/SpaO"/>
</dbReference>
<dbReference type="InterPro" id="IPR036429">
    <property type="entry name" value="SpoA-like_sf"/>
</dbReference>
<comment type="caution">
    <text evidence="10">The sequence shown here is derived from an EMBL/GenBank/DDBJ whole genome shotgun (WGS) entry which is preliminary data.</text>
</comment>
<sequence>MNEMTDTSGEAVTEDGPPALEAPEAPQADTGTAAAAAAAAAMGGGSGIDAMLNVGLDVQIVLGRAKMPIAQLLKLSRGSIIELDKAIGQPVEVVISDRLVARGDLVKLSDDRLGVSLTEIVKDYVSEK</sequence>
<accession>A0A975WCQ9</accession>
<keyword evidence="6" id="KW-0283">Flagellar rotation</keyword>
<evidence type="ECO:0000256" key="2">
    <source>
        <dbReference type="ARBA" id="ARBA00009226"/>
    </source>
</evidence>
<dbReference type="GO" id="GO:0003774">
    <property type="term" value="F:cytoskeletal motor activity"/>
    <property type="evidence" value="ECO:0007669"/>
    <property type="project" value="InterPro"/>
</dbReference>
<evidence type="ECO:0000256" key="5">
    <source>
        <dbReference type="ARBA" id="ARBA00022500"/>
    </source>
</evidence>
<feature type="domain" description="Flagellar motor switch protein FliN-like C-terminal" evidence="9">
    <location>
        <begin position="51"/>
        <end position="121"/>
    </location>
</feature>
<evidence type="ECO:0000313" key="10">
    <source>
        <dbReference type="EMBL" id="SEJ93460.1"/>
    </source>
</evidence>
<feature type="compositionally biased region" description="Polar residues" evidence="8">
    <location>
        <begin position="1"/>
        <end position="10"/>
    </location>
</feature>
<evidence type="ECO:0000256" key="7">
    <source>
        <dbReference type="ARBA" id="ARBA00023136"/>
    </source>
</evidence>
<dbReference type="AlphaFoldDB" id="A0A975WCQ9"/>
<dbReference type="GO" id="GO:0071973">
    <property type="term" value="P:bacterial-type flagellum-dependent cell motility"/>
    <property type="evidence" value="ECO:0007669"/>
    <property type="project" value="InterPro"/>
</dbReference>
<dbReference type="PANTHER" id="PTHR43484">
    <property type="match status" value="1"/>
</dbReference>
<dbReference type="SUPFAM" id="SSF101801">
    <property type="entry name" value="Surface presentation of antigens (SPOA)"/>
    <property type="match status" value="1"/>
</dbReference>
<evidence type="ECO:0000256" key="8">
    <source>
        <dbReference type="SAM" id="MobiDB-lite"/>
    </source>
</evidence>
<keyword evidence="5" id="KW-0145">Chemotaxis</keyword>
<evidence type="ECO:0000259" key="9">
    <source>
        <dbReference type="Pfam" id="PF01052"/>
    </source>
</evidence>
<gene>
    <name evidence="10" type="ORF">SAMN04487940_11489</name>
</gene>
<dbReference type="GO" id="GO:0005886">
    <property type="term" value="C:plasma membrane"/>
    <property type="evidence" value="ECO:0007669"/>
    <property type="project" value="UniProtKB-SubCell"/>
</dbReference>
<dbReference type="PRINTS" id="PR00956">
    <property type="entry name" value="FLGMOTORFLIN"/>
</dbReference>
<evidence type="ECO:0000256" key="6">
    <source>
        <dbReference type="ARBA" id="ARBA00022779"/>
    </source>
</evidence>
<keyword evidence="10" id="KW-0966">Cell projection</keyword>
<comment type="subcellular location">
    <subcellularLocation>
        <location evidence="1">Cell membrane</location>
        <topology evidence="1">Peripheral membrane protein</topology>
        <orientation evidence="1">Cytoplasmic side</orientation>
    </subcellularLocation>
</comment>
<organism evidence="10 11">
    <name type="scientific">Marinovum algicola</name>
    <dbReference type="NCBI Taxonomy" id="42444"/>
    <lineage>
        <taxon>Bacteria</taxon>
        <taxon>Pseudomonadati</taxon>
        <taxon>Pseudomonadota</taxon>
        <taxon>Alphaproteobacteria</taxon>
        <taxon>Rhodobacterales</taxon>
        <taxon>Roseobacteraceae</taxon>
        <taxon>Marinovum</taxon>
    </lineage>
</organism>
<comment type="similarity">
    <text evidence="2">Belongs to the FliN/MopA/SpaO family.</text>
</comment>
<keyword evidence="10" id="KW-0969">Cilium</keyword>
<evidence type="ECO:0000256" key="1">
    <source>
        <dbReference type="ARBA" id="ARBA00004413"/>
    </source>
</evidence>
<feature type="compositionally biased region" description="Low complexity" evidence="8">
    <location>
        <begin position="17"/>
        <end position="31"/>
    </location>
</feature>
<keyword evidence="10" id="KW-0282">Flagellum</keyword>
<dbReference type="InterPro" id="IPR001543">
    <property type="entry name" value="FliN-like_C"/>
</dbReference>
<evidence type="ECO:0000256" key="3">
    <source>
        <dbReference type="ARBA" id="ARBA00021897"/>
    </source>
</evidence>
<evidence type="ECO:0000313" key="11">
    <source>
        <dbReference type="Proteomes" id="UP000182932"/>
    </source>
</evidence>
<dbReference type="PANTHER" id="PTHR43484:SF1">
    <property type="entry name" value="FLAGELLAR MOTOR SWITCH PROTEIN FLIN"/>
    <property type="match status" value="1"/>
</dbReference>
<keyword evidence="7" id="KW-0472">Membrane</keyword>
<feature type="region of interest" description="Disordered" evidence="8">
    <location>
        <begin position="1"/>
        <end position="31"/>
    </location>
</feature>
<dbReference type="InterPro" id="IPR001172">
    <property type="entry name" value="FliN_T3SS_HrcQb"/>
</dbReference>
<dbReference type="Proteomes" id="UP000182932">
    <property type="component" value="Unassembled WGS sequence"/>
</dbReference>
<dbReference type="GO" id="GO:0006935">
    <property type="term" value="P:chemotaxis"/>
    <property type="evidence" value="ECO:0007669"/>
    <property type="project" value="UniProtKB-KW"/>
</dbReference>
<evidence type="ECO:0000256" key="4">
    <source>
        <dbReference type="ARBA" id="ARBA00022475"/>
    </source>
</evidence>
<name>A0A975WCQ9_9RHOB</name>